<evidence type="ECO:0000256" key="2">
    <source>
        <dbReference type="ARBA" id="ARBA00022553"/>
    </source>
</evidence>
<dbReference type="InterPro" id="IPR003353">
    <property type="entry name" value="PTS_IIB_fruc"/>
</dbReference>
<keyword evidence="4 8" id="KW-0808">Transferase</keyword>
<organism evidence="8">
    <name type="scientific">invertebrate metagenome</name>
    <dbReference type="NCBI Taxonomy" id="1711999"/>
    <lineage>
        <taxon>unclassified sequences</taxon>
        <taxon>metagenomes</taxon>
        <taxon>organismal metagenomes</taxon>
    </lineage>
</organism>
<dbReference type="SUPFAM" id="SSF52794">
    <property type="entry name" value="PTS system IIB component-like"/>
    <property type="match status" value="1"/>
</dbReference>
<dbReference type="Gene3D" id="3.40.50.2300">
    <property type="match status" value="1"/>
</dbReference>
<dbReference type="InterPro" id="IPR003501">
    <property type="entry name" value="PTS_EIIB_2/3"/>
</dbReference>
<dbReference type="InterPro" id="IPR013011">
    <property type="entry name" value="PTS_EIIB_2"/>
</dbReference>
<accession>A0A2H9T7H6</accession>
<dbReference type="GO" id="GO:0016301">
    <property type="term" value="F:kinase activity"/>
    <property type="evidence" value="ECO:0007669"/>
    <property type="project" value="UniProtKB-KW"/>
</dbReference>
<dbReference type="PANTHER" id="PTHR30505:SF0">
    <property type="entry name" value="FRUCTOSE-LIKE PTS SYSTEM EIIBC COMPONENT-RELATED"/>
    <property type="match status" value="1"/>
</dbReference>
<evidence type="ECO:0000256" key="6">
    <source>
        <dbReference type="ARBA" id="ARBA00022777"/>
    </source>
</evidence>
<keyword evidence="3" id="KW-0762">Sugar transport</keyword>
<evidence type="ECO:0000313" key="8">
    <source>
        <dbReference type="EMBL" id="PJE79180.1"/>
    </source>
</evidence>
<evidence type="ECO:0000256" key="4">
    <source>
        <dbReference type="ARBA" id="ARBA00022679"/>
    </source>
</evidence>
<keyword evidence="1" id="KW-0813">Transport</keyword>
<dbReference type="EC" id="2.7.1.202" evidence="8"/>
<keyword evidence="6" id="KW-0418">Kinase</keyword>
<evidence type="ECO:0000256" key="1">
    <source>
        <dbReference type="ARBA" id="ARBA00022448"/>
    </source>
</evidence>
<dbReference type="AlphaFoldDB" id="A0A2H9T7H6"/>
<feature type="domain" description="PTS EIIB type-2" evidence="7">
    <location>
        <begin position="1"/>
        <end position="99"/>
    </location>
</feature>
<dbReference type="CDD" id="cd05569">
    <property type="entry name" value="PTS_IIB_fructose"/>
    <property type="match status" value="1"/>
</dbReference>
<gene>
    <name evidence="8" type="primary">frwD</name>
    <name evidence="8" type="ORF">CI610_01850</name>
</gene>
<protein>
    <submittedName>
        <fullName evidence="8">PTS system fructose-like EIIB component 3</fullName>
        <ecNumber evidence="8">2.7.1.202</ecNumber>
    </submittedName>
</protein>
<keyword evidence="2" id="KW-0597">Phosphoprotein</keyword>
<dbReference type="GO" id="GO:0005886">
    <property type="term" value="C:plasma membrane"/>
    <property type="evidence" value="ECO:0007669"/>
    <property type="project" value="TreeGrafter"/>
</dbReference>
<proteinExistence type="predicted"/>
<dbReference type="GO" id="GO:0009401">
    <property type="term" value="P:phosphoenolpyruvate-dependent sugar phosphotransferase system"/>
    <property type="evidence" value="ECO:0007669"/>
    <property type="project" value="UniProtKB-KW"/>
</dbReference>
<evidence type="ECO:0000256" key="5">
    <source>
        <dbReference type="ARBA" id="ARBA00022683"/>
    </source>
</evidence>
<dbReference type="PROSITE" id="PS51099">
    <property type="entry name" value="PTS_EIIB_TYPE_2"/>
    <property type="match status" value="1"/>
</dbReference>
<reference evidence="8" key="1">
    <citation type="journal article" date="2017" name="Appl. Environ. Microbiol.">
        <title>Molecular characterization of an Endozoicomonas-like organism causing infection in king scallop Pecten maximus L.</title>
        <authorList>
            <person name="Cano I."/>
            <person name="van Aerle R."/>
            <person name="Ross S."/>
            <person name="Verner-Jeffreys D.W."/>
            <person name="Paley R.K."/>
            <person name="Rimmer G."/>
            <person name="Ryder D."/>
            <person name="Hooper P."/>
            <person name="Stone D."/>
            <person name="Feist S.W."/>
        </authorList>
    </citation>
    <scope>NUCLEOTIDE SEQUENCE</scope>
</reference>
<dbReference type="InterPro" id="IPR050864">
    <property type="entry name" value="Bacterial_PTS_Sugar_Transport"/>
</dbReference>
<evidence type="ECO:0000259" key="7">
    <source>
        <dbReference type="PROSITE" id="PS51099"/>
    </source>
</evidence>
<dbReference type="EMBL" id="NSIT01000089">
    <property type="protein sequence ID" value="PJE79180.1"/>
    <property type="molecule type" value="Genomic_DNA"/>
</dbReference>
<dbReference type="InterPro" id="IPR036095">
    <property type="entry name" value="PTS_EIIB-like_sf"/>
</dbReference>
<keyword evidence="5" id="KW-0598">Phosphotransferase system</keyword>
<name>A0A2H9T7H6_9ZZZZ</name>
<dbReference type="Pfam" id="PF02302">
    <property type="entry name" value="PTS_IIB"/>
    <property type="match status" value="1"/>
</dbReference>
<sequence>MNIIAVTACITGIAETYIAADVLTRCARYHGHNIKVETQGVMGIMDPINKKDLSSADAAILTTDIPLHNANRFEHIPQYPFPIKDIIENPQAVMSTLSKCHNKLIHDHTLQN</sequence>
<dbReference type="GO" id="GO:0022877">
    <property type="term" value="F:protein-N(PI)-phosphohistidine-fructose phosphotransferase system transporter activity"/>
    <property type="evidence" value="ECO:0007669"/>
    <property type="project" value="InterPro"/>
</dbReference>
<comment type="caution">
    <text evidence="8">The sequence shown here is derived from an EMBL/GenBank/DDBJ whole genome shotgun (WGS) entry which is preliminary data.</text>
</comment>
<dbReference type="GO" id="GO:0090563">
    <property type="term" value="F:protein-phosphocysteine-sugar phosphotransferase activity"/>
    <property type="evidence" value="ECO:0007669"/>
    <property type="project" value="TreeGrafter"/>
</dbReference>
<dbReference type="PANTHER" id="PTHR30505">
    <property type="entry name" value="FRUCTOSE-LIKE PERMEASE"/>
    <property type="match status" value="1"/>
</dbReference>
<evidence type="ECO:0000256" key="3">
    <source>
        <dbReference type="ARBA" id="ARBA00022597"/>
    </source>
</evidence>